<evidence type="ECO:0000256" key="3">
    <source>
        <dbReference type="ARBA" id="ARBA00022707"/>
    </source>
</evidence>
<dbReference type="KEGG" id="cuca:104063569"/>
<evidence type="ECO:0000313" key="6">
    <source>
        <dbReference type="Proteomes" id="UP000053760"/>
    </source>
</evidence>
<sequence length="669" mass="76096">MGANSSSISELPENEYLKKLSGAEPISENDPFWNQLLSFSFTTPTNSADLKLLEEATVSVCRSLVEKNPRTGNLGSLIKVFLSRTKELKISAECQNHIFIWQAHNALFIICCLLKVFISQMTEEELQLHFTYEEKAPGSYGTECEDLIEELLCCLIQLIVEIPLLDITYSISLEAVTTLIVFLSCQLFHKEILRESVIHRYLMQGRCLPYTSRLVKTLLYNFIRQERSPPPGTHVFQQQTDGGGLLYGIASGVATGLWTVLTLGGVGSKPTPQLEQCSPLANQSLLLLLVLANLTDAPDTPNPYRQAIMSFKNTQDSTAISSSNPHAFQINFNSLYTALCEQQKSDQATLLLYMLLHQNCNVRTYVLARTDIENLVLPILEILYHVEERNSHHVYMALIILLILTEDDGFNRSIHEVILKNITWYAERVLTEISLGSLLILVVIRTIQYNMTRTRDKYLHTNCLAALANMSAQFRSLHQYAAQRIISLFSLLSKKHNKVLEQATQTLRGSLGSNEAPLPDYAQDLNVIEEVIRMMLEIINSCLTNSLHHNPNLVYALLYKRDLFEQFRTHPSFQDIMQNIDLVISFFSSRLEQAGAELSVERVLEIIKQGAVALPKDRLRKFPELKFKYVEEEQPEEFFIPYVWSLVYNSAVALYWNPHDIQLFTMDSG</sequence>
<evidence type="ECO:0000256" key="1">
    <source>
        <dbReference type="ARBA" id="ARBA00010603"/>
    </source>
</evidence>
<evidence type="ECO:0000256" key="4">
    <source>
        <dbReference type="ARBA" id="ARBA00023288"/>
    </source>
</evidence>
<dbReference type="AlphaFoldDB" id="A0A091GEM7"/>
<keyword evidence="4" id="KW-0449">Lipoprotein</keyword>
<dbReference type="Pfam" id="PF09742">
    <property type="entry name" value="Dymeclin"/>
    <property type="match status" value="1"/>
</dbReference>
<proteinExistence type="inferred from homology"/>
<name>A0A091GEM7_CUCCA</name>
<accession>A0A091GEM7</accession>
<gene>
    <name evidence="5" type="ORF">N303_04242</name>
</gene>
<dbReference type="Proteomes" id="UP000053760">
    <property type="component" value="Unassembled WGS sequence"/>
</dbReference>
<evidence type="ECO:0000313" key="5">
    <source>
        <dbReference type="EMBL" id="KFO79781.1"/>
    </source>
</evidence>
<dbReference type="EMBL" id="KL448063">
    <property type="protein sequence ID" value="KFO79781.1"/>
    <property type="molecule type" value="Genomic_DNA"/>
</dbReference>
<dbReference type="STRING" id="55661.A0A091GEM7"/>
<dbReference type="OrthoDB" id="10253409at2759"/>
<dbReference type="PANTHER" id="PTHR12895:SF9">
    <property type="entry name" value="DYMECLIN"/>
    <property type="match status" value="1"/>
</dbReference>
<dbReference type="GO" id="GO:0007030">
    <property type="term" value="P:Golgi organization"/>
    <property type="evidence" value="ECO:0007669"/>
    <property type="project" value="TreeGrafter"/>
</dbReference>
<dbReference type="PANTHER" id="PTHR12895">
    <property type="entry name" value="DYMECLIN"/>
    <property type="match status" value="1"/>
</dbReference>
<keyword evidence="3" id="KW-0519">Myristate</keyword>
<comment type="similarity">
    <text evidence="1">Belongs to the dymeclin family.</text>
</comment>
<evidence type="ECO:0000256" key="2">
    <source>
        <dbReference type="ARBA" id="ARBA00015736"/>
    </source>
</evidence>
<reference evidence="5 6" key="1">
    <citation type="submission" date="2014-04" db="EMBL/GenBank/DDBJ databases">
        <title>Genome evolution of avian class.</title>
        <authorList>
            <person name="Zhang G."/>
            <person name="Li C."/>
        </authorList>
    </citation>
    <scope>NUCLEOTIDE SEQUENCE [LARGE SCALE GENOMIC DNA]</scope>
    <source>
        <strain evidence="5">BGI_N303</strain>
    </source>
</reference>
<dbReference type="GO" id="GO:0005794">
    <property type="term" value="C:Golgi apparatus"/>
    <property type="evidence" value="ECO:0007669"/>
    <property type="project" value="TreeGrafter"/>
</dbReference>
<organism evidence="5 6">
    <name type="scientific">Cuculus canorus</name>
    <name type="common">Common cuckoo</name>
    <dbReference type="NCBI Taxonomy" id="55661"/>
    <lineage>
        <taxon>Eukaryota</taxon>
        <taxon>Metazoa</taxon>
        <taxon>Chordata</taxon>
        <taxon>Craniata</taxon>
        <taxon>Vertebrata</taxon>
        <taxon>Euteleostomi</taxon>
        <taxon>Archelosauria</taxon>
        <taxon>Archosauria</taxon>
        <taxon>Dinosauria</taxon>
        <taxon>Saurischia</taxon>
        <taxon>Theropoda</taxon>
        <taxon>Coelurosauria</taxon>
        <taxon>Aves</taxon>
        <taxon>Neognathae</taxon>
        <taxon>Neoaves</taxon>
        <taxon>Otidimorphae</taxon>
        <taxon>Cuculiformes</taxon>
        <taxon>Cuculidae</taxon>
        <taxon>Cuculus</taxon>
    </lineage>
</organism>
<protein>
    <recommendedName>
        <fullName evidence="2">Dymeclin</fullName>
    </recommendedName>
</protein>
<dbReference type="InterPro" id="IPR019142">
    <property type="entry name" value="Dymeclin"/>
</dbReference>
<keyword evidence="6" id="KW-1185">Reference proteome</keyword>